<keyword evidence="4" id="KW-0564">Palmitate</keyword>
<dbReference type="SUPFAM" id="SSF110997">
    <property type="entry name" value="Sporulation related repeat"/>
    <property type="match status" value="1"/>
</dbReference>
<name>Q1YSQ7_9GAMM</name>
<dbReference type="Gene3D" id="2.40.40.10">
    <property type="entry name" value="RlpA-like domain"/>
    <property type="match status" value="1"/>
</dbReference>
<keyword evidence="4 7" id="KW-0449">Lipoprotein</keyword>
<gene>
    <name evidence="4" type="primary">rlpA</name>
    <name evidence="7" type="ORF">GB2207_11048</name>
</gene>
<dbReference type="InterPro" id="IPR012997">
    <property type="entry name" value="RplA"/>
</dbReference>
<dbReference type="FunFam" id="2.40.40.10:FF:000003">
    <property type="entry name" value="Endolytic peptidoglycan transglycosylase RlpA"/>
    <property type="match status" value="1"/>
</dbReference>
<organism evidence="7 8">
    <name type="scientific">gamma proteobacterium HTCC2207</name>
    <dbReference type="NCBI Taxonomy" id="314287"/>
    <lineage>
        <taxon>Bacteria</taxon>
        <taxon>Pseudomonadati</taxon>
        <taxon>Pseudomonadota</taxon>
        <taxon>Gammaproteobacteria</taxon>
        <taxon>Cellvibrionales</taxon>
        <taxon>Porticoccaceae</taxon>
        <taxon>SAR92 clade</taxon>
    </lineage>
</organism>
<dbReference type="CDD" id="cd22268">
    <property type="entry name" value="DPBB_RlpA-like"/>
    <property type="match status" value="1"/>
</dbReference>
<comment type="caution">
    <text evidence="7">The sequence shown here is derived from an EMBL/GenBank/DDBJ whole genome shotgun (WGS) entry which is preliminary data.</text>
</comment>
<dbReference type="GO" id="GO:0071555">
    <property type="term" value="P:cell wall organization"/>
    <property type="evidence" value="ECO:0007669"/>
    <property type="project" value="UniProtKB-KW"/>
</dbReference>
<dbReference type="PANTHER" id="PTHR34183">
    <property type="entry name" value="ENDOLYTIC PEPTIDOGLYCAN TRANSGLYCOSYLASE RLPA"/>
    <property type="match status" value="1"/>
</dbReference>
<keyword evidence="4" id="KW-1003">Cell membrane</keyword>
<dbReference type="GO" id="GO:0005886">
    <property type="term" value="C:plasma membrane"/>
    <property type="evidence" value="ECO:0007669"/>
    <property type="project" value="UniProtKB-SubCell"/>
</dbReference>
<comment type="subcellular location">
    <subcellularLocation>
        <location evidence="4">Cell membrane</location>
        <topology evidence="4">Lipid-anchor</topology>
    </subcellularLocation>
</comment>
<evidence type="ECO:0000313" key="7">
    <source>
        <dbReference type="EMBL" id="EAS47149.1"/>
    </source>
</evidence>
<accession>Q1YSQ7</accession>
<dbReference type="GO" id="GO:0009279">
    <property type="term" value="C:cell outer membrane"/>
    <property type="evidence" value="ECO:0007669"/>
    <property type="project" value="TreeGrafter"/>
</dbReference>
<keyword evidence="1" id="KW-0732">Signal</keyword>
<keyword evidence="3 4" id="KW-0961">Cell wall biogenesis/degradation</keyword>
<dbReference type="HAMAP" id="MF_02071">
    <property type="entry name" value="RlpA"/>
    <property type="match status" value="1"/>
</dbReference>
<dbReference type="PROSITE" id="PS51724">
    <property type="entry name" value="SPOR"/>
    <property type="match status" value="1"/>
</dbReference>
<dbReference type="EMBL" id="AAPI01000003">
    <property type="protein sequence ID" value="EAS47149.1"/>
    <property type="molecule type" value="Genomic_DNA"/>
</dbReference>
<dbReference type="Proteomes" id="UP000005555">
    <property type="component" value="Unassembled WGS sequence"/>
</dbReference>
<dbReference type="GO" id="GO:0042834">
    <property type="term" value="F:peptidoglycan binding"/>
    <property type="evidence" value="ECO:0007669"/>
    <property type="project" value="InterPro"/>
</dbReference>
<comment type="similarity">
    <text evidence="4 5">Belongs to the RlpA family.</text>
</comment>
<evidence type="ECO:0000256" key="5">
    <source>
        <dbReference type="RuleBase" id="RU003495"/>
    </source>
</evidence>
<sequence>MLARSANFVTQSQRIAILLMALTLGACGLTPEMEKDGAGKRINTTLIPNATPKSEPITNAGNKSPYEVFGKTYWVLPSSNGYKETGIASWYGTKFHGRLTSNGEIYNMYGMTAAHKTLPIPCYARVTNVENGSSVVVRINDRGPFHGARLIDLSYVAAMKLGYADKGTANVLIEVIDTEVHPQTLANPPLIVQAARKAPIKPSPVRIPNRPVATAVTGNYLQVGAFSDMALAHEMQGKIRGLTSKPIVVRNQNNLFKLWIGPIADNMELVTIKAMLKKTINLSAFSVSP</sequence>
<dbReference type="AlphaFoldDB" id="Q1YSQ7"/>
<evidence type="ECO:0000256" key="2">
    <source>
        <dbReference type="ARBA" id="ARBA00023239"/>
    </source>
</evidence>
<dbReference type="InterPro" id="IPR036908">
    <property type="entry name" value="RlpA-like_sf"/>
</dbReference>
<keyword evidence="8" id="KW-1185">Reference proteome</keyword>
<protein>
    <recommendedName>
        <fullName evidence="4">Endolytic peptidoglycan transglycosylase RlpA</fullName>
        <ecNumber evidence="4">4.2.2.-</ecNumber>
    </recommendedName>
</protein>
<dbReference type="InterPro" id="IPR009009">
    <property type="entry name" value="RlpA-like_DPBB"/>
</dbReference>
<dbReference type="SUPFAM" id="SSF50685">
    <property type="entry name" value="Barwin-like endoglucanases"/>
    <property type="match status" value="1"/>
</dbReference>
<dbReference type="Pfam" id="PF03330">
    <property type="entry name" value="DPBB_1"/>
    <property type="match status" value="1"/>
</dbReference>
<evidence type="ECO:0000256" key="3">
    <source>
        <dbReference type="ARBA" id="ARBA00023316"/>
    </source>
</evidence>
<evidence type="ECO:0000256" key="4">
    <source>
        <dbReference type="HAMAP-Rule" id="MF_02071"/>
    </source>
</evidence>
<dbReference type="STRING" id="314287.GB2207_11048"/>
<evidence type="ECO:0000256" key="1">
    <source>
        <dbReference type="ARBA" id="ARBA00022729"/>
    </source>
</evidence>
<dbReference type="Pfam" id="PF05036">
    <property type="entry name" value="SPOR"/>
    <property type="match status" value="1"/>
</dbReference>
<keyword evidence="2 4" id="KW-0456">Lyase</keyword>
<evidence type="ECO:0000259" key="6">
    <source>
        <dbReference type="PROSITE" id="PS51724"/>
    </source>
</evidence>
<dbReference type="InterPro" id="IPR036680">
    <property type="entry name" value="SPOR-like_sf"/>
</dbReference>
<dbReference type="HOGENOM" id="CLU_042923_3_2_6"/>
<dbReference type="PANTHER" id="PTHR34183:SF1">
    <property type="entry name" value="ENDOLYTIC PEPTIDOGLYCAN TRANSGLYCOSYLASE RLPA"/>
    <property type="match status" value="1"/>
</dbReference>
<dbReference type="Gene3D" id="3.30.70.1070">
    <property type="entry name" value="Sporulation related repeat"/>
    <property type="match status" value="1"/>
</dbReference>
<dbReference type="GO" id="GO:0008932">
    <property type="term" value="F:lytic endotransglycosylase activity"/>
    <property type="evidence" value="ECO:0007669"/>
    <property type="project" value="UniProtKB-UniRule"/>
</dbReference>
<keyword evidence="4" id="KW-0472">Membrane</keyword>
<dbReference type="eggNOG" id="COG0797">
    <property type="taxonomic scope" value="Bacteria"/>
</dbReference>
<proteinExistence type="inferred from homology"/>
<dbReference type="InterPro" id="IPR034718">
    <property type="entry name" value="RlpA"/>
</dbReference>
<dbReference type="PROSITE" id="PS51257">
    <property type="entry name" value="PROKAR_LIPOPROTEIN"/>
    <property type="match status" value="1"/>
</dbReference>
<evidence type="ECO:0000313" key="8">
    <source>
        <dbReference type="Proteomes" id="UP000005555"/>
    </source>
</evidence>
<reference evidence="7 8" key="1">
    <citation type="submission" date="2006-03" db="EMBL/GenBank/DDBJ databases">
        <authorList>
            <person name="Giovannoni S.J."/>
            <person name="Cho J.-C."/>
            <person name="Ferriera S."/>
            <person name="Johnson J."/>
            <person name="Kravitz S."/>
            <person name="Halpern A."/>
            <person name="Remington K."/>
            <person name="Beeson K."/>
            <person name="Tran B."/>
            <person name="Rogers Y.-H."/>
            <person name="Friedman R."/>
            <person name="Venter J.C."/>
        </authorList>
    </citation>
    <scope>NUCLEOTIDE SEQUENCE [LARGE SCALE GENOMIC DNA]</scope>
    <source>
        <strain evidence="7 8">HTCC2207</strain>
    </source>
</reference>
<dbReference type="InterPro" id="IPR007730">
    <property type="entry name" value="SPOR-like_dom"/>
</dbReference>
<dbReference type="NCBIfam" id="TIGR00413">
    <property type="entry name" value="rlpA"/>
    <property type="match status" value="1"/>
</dbReference>
<dbReference type="EC" id="4.2.2.-" evidence="4"/>
<comment type="function">
    <text evidence="4">Lytic transglycosylase with a strong preference for naked glycan strands that lack stem peptides.</text>
</comment>
<feature type="domain" description="SPOR" evidence="6">
    <location>
        <begin position="213"/>
        <end position="289"/>
    </location>
</feature>
<dbReference type="OrthoDB" id="9779128at2"/>
<dbReference type="GO" id="GO:0000270">
    <property type="term" value="P:peptidoglycan metabolic process"/>
    <property type="evidence" value="ECO:0007669"/>
    <property type="project" value="UniProtKB-UniRule"/>
</dbReference>